<dbReference type="InterPro" id="IPR041925">
    <property type="entry name" value="CT_Formate-Dh_H"/>
</dbReference>
<dbReference type="GO" id="GO:0022904">
    <property type="term" value="P:respiratory electron transport chain"/>
    <property type="evidence" value="ECO:0007669"/>
    <property type="project" value="TreeGrafter"/>
</dbReference>
<feature type="domain" description="Molybdopterin oxidoreductase" evidence="5">
    <location>
        <begin position="1"/>
        <end position="330"/>
    </location>
</feature>
<proteinExistence type="predicted"/>
<name>A0A7W8BZP6_9BACT</name>
<feature type="domain" description="Molybdopterin dinucleotide-binding" evidence="6">
    <location>
        <begin position="415"/>
        <end position="521"/>
    </location>
</feature>
<dbReference type="Proteomes" id="UP000539075">
    <property type="component" value="Unassembled WGS sequence"/>
</dbReference>
<dbReference type="GO" id="GO:0046872">
    <property type="term" value="F:metal ion binding"/>
    <property type="evidence" value="ECO:0007669"/>
    <property type="project" value="UniProtKB-KW"/>
</dbReference>
<dbReference type="EC" id="1.17.1.9" evidence="7"/>
<keyword evidence="4" id="KW-0411">Iron-sulfur</keyword>
<keyword evidence="8" id="KW-1185">Reference proteome</keyword>
<dbReference type="AlphaFoldDB" id="A0A7W8BZP6"/>
<dbReference type="Gene3D" id="2.40.40.20">
    <property type="match status" value="1"/>
</dbReference>
<evidence type="ECO:0000313" key="7">
    <source>
        <dbReference type="EMBL" id="MBB5142930.1"/>
    </source>
</evidence>
<dbReference type="Pfam" id="PF01568">
    <property type="entry name" value="Molydop_binding"/>
    <property type="match status" value="1"/>
</dbReference>
<dbReference type="EMBL" id="JACHGO010000002">
    <property type="protein sequence ID" value="MBB5142930.1"/>
    <property type="molecule type" value="Genomic_DNA"/>
</dbReference>
<dbReference type="GO" id="GO:0008863">
    <property type="term" value="F:formate dehydrogenase (NAD+) activity"/>
    <property type="evidence" value="ECO:0007669"/>
    <property type="project" value="UniProtKB-EC"/>
</dbReference>
<evidence type="ECO:0000259" key="5">
    <source>
        <dbReference type="Pfam" id="PF00384"/>
    </source>
</evidence>
<keyword evidence="1" id="KW-0479">Metal-binding</keyword>
<dbReference type="GO" id="GO:0003954">
    <property type="term" value="F:NADH dehydrogenase activity"/>
    <property type="evidence" value="ECO:0007669"/>
    <property type="project" value="TreeGrafter"/>
</dbReference>
<sequence length="535" mass="58825">MTNSFAHLGEAKMLLLIGSNITEAHPVAGTLVKRAVRNGCRLIVADPRRTAIAKEAETHLQLRVGSDIALLNAIMHVLIRDDLYDKHFVARHTIGFEELRRNVADCTPEKAAPICGIAPEVIERTARDLASVRPAMLAYTLGITEHTCGVNNVLACASLQMLLGNMGKALGGVNPLRGQNNVQGSCDMGALPDTYPGYGKVADKAARENLEHFWGTSLPTGPGMMMPDMLDGLKSKKIRAMYIFGENLANTEPDISHVESCLSSAEFLVVQDIFPNETTRFAHVILPAAAWGEKDGTFSNSERRISRVRAVSPAPGQAKMDWWIFKQLAARFGHQWQSDSAQDLWDNEISVLAELFRGIKYRRIEGDGLQWPCTHEDHPGTPVLHKDGAFTRGKGLFVSVKWTAAAEVADEEYPFVLSSGRRLYHYHTRTQTGRSKGLNTLMGHDTADISTADAARLKIADGETIRVSSRRGSVLVRAKVTDDMPLGMVWMAFHFRESNANWLTNPAMDPITKTAEYKACAVRVEKAEAADAAPR</sequence>
<dbReference type="GO" id="GO:0051536">
    <property type="term" value="F:iron-sulfur cluster binding"/>
    <property type="evidence" value="ECO:0007669"/>
    <property type="project" value="UniProtKB-KW"/>
</dbReference>
<keyword evidence="3" id="KW-0408">Iron</keyword>
<evidence type="ECO:0000256" key="4">
    <source>
        <dbReference type="ARBA" id="ARBA00023014"/>
    </source>
</evidence>
<gene>
    <name evidence="7" type="ORF">HNQ38_001009</name>
</gene>
<dbReference type="GO" id="GO:0016020">
    <property type="term" value="C:membrane"/>
    <property type="evidence" value="ECO:0007669"/>
    <property type="project" value="TreeGrafter"/>
</dbReference>
<keyword evidence="2 7" id="KW-0560">Oxidoreductase</keyword>
<evidence type="ECO:0000256" key="1">
    <source>
        <dbReference type="ARBA" id="ARBA00022723"/>
    </source>
</evidence>
<dbReference type="PANTHER" id="PTHR43105:SF14">
    <property type="entry name" value="FORMATE DEHYDROGENASE H"/>
    <property type="match status" value="1"/>
</dbReference>
<accession>A0A7W8BZP6</accession>
<organism evidence="7 8">
    <name type="scientific">Desulfovibrio intestinalis</name>
    <dbReference type="NCBI Taxonomy" id="58621"/>
    <lineage>
        <taxon>Bacteria</taxon>
        <taxon>Pseudomonadati</taxon>
        <taxon>Thermodesulfobacteriota</taxon>
        <taxon>Desulfovibrionia</taxon>
        <taxon>Desulfovibrionales</taxon>
        <taxon>Desulfovibrionaceae</taxon>
        <taxon>Desulfovibrio</taxon>
    </lineage>
</organism>
<dbReference type="PANTHER" id="PTHR43105">
    <property type="entry name" value="RESPIRATORY NITRATE REDUCTASE"/>
    <property type="match status" value="1"/>
</dbReference>
<dbReference type="Gene3D" id="3.40.228.10">
    <property type="entry name" value="Dimethylsulfoxide Reductase, domain 2"/>
    <property type="match status" value="1"/>
</dbReference>
<dbReference type="InterPro" id="IPR009010">
    <property type="entry name" value="Asp_de-COase-like_dom_sf"/>
</dbReference>
<dbReference type="Pfam" id="PF00384">
    <property type="entry name" value="Molybdopterin"/>
    <property type="match status" value="1"/>
</dbReference>
<dbReference type="SUPFAM" id="SSF53706">
    <property type="entry name" value="Formate dehydrogenase/DMSO reductase, domains 1-3"/>
    <property type="match status" value="1"/>
</dbReference>
<dbReference type="InterPro" id="IPR006656">
    <property type="entry name" value="Mopterin_OxRdtase"/>
</dbReference>
<evidence type="ECO:0000256" key="2">
    <source>
        <dbReference type="ARBA" id="ARBA00023002"/>
    </source>
</evidence>
<reference evidence="7 8" key="1">
    <citation type="submission" date="2020-08" db="EMBL/GenBank/DDBJ databases">
        <title>Genomic Encyclopedia of Type Strains, Phase IV (KMG-IV): sequencing the most valuable type-strain genomes for metagenomic binning, comparative biology and taxonomic classification.</title>
        <authorList>
            <person name="Goeker M."/>
        </authorList>
    </citation>
    <scope>NUCLEOTIDE SEQUENCE [LARGE SCALE GENOMIC DNA]</scope>
    <source>
        <strain evidence="7 8">DSM 11275</strain>
    </source>
</reference>
<evidence type="ECO:0000256" key="3">
    <source>
        <dbReference type="ARBA" id="ARBA00023004"/>
    </source>
</evidence>
<evidence type="ECO:0000313" key="8">
    <source>
        <dbReference type="Proteomes" id="UP000539075"/>
    </source>
</evidence>
<dbReference type="InterPro" id="IPR006657">
    <property type="entry name" value="MoPterin_dinucl-bd_dom"/>
</dbReference>
<dbReference type="Gene3D" id="3.40.50.740">
    <property type="match status" value="1"/>
</dbReference>
<dbReference type="GO" id="GO:0043546">
    <property type="term" value="F:molybdopterin cofactor binding"/>
    <property type="evidence" value="ECO:0007669"/>
    <property type="project" value="InterPro"/>
</dbReference>
<dbReference type="SUPFAM" id="SSF50692">
    <property type="entry name" value="ADC-like"/>
    <property type="match status" value="1"/>
</dbReference>
<protein>
    <submittedName>
        <fullName evidence="7">Formate dehydrogenase major subunit</fullName>
        <ecNumber evidence="7">1.17.1.9</ecNumber>
    </submittedName>
</protein>
<dbReference type="CDD" id="cd02790">
    <property type="entry name" value="MopB_CT_Formate-Dh_H"/>
    <property type="match status" value="1"/>
</dbReference>
<evidence type="ECO:0000259" key="6">
    <source>
        <dbReference type="Pfam" id="PF01568"/>
    </source>
</evidence>
<dbReference type="InterPro" id="IPR050123">
    <property type="entry name" value="Prok_molybdopt-oxidoreductase"/>
</dbReference>
<comment type="caution">
    <text evidence="7">The sequence shown here is derived from an EMBL/GenBank/DDBJ whole genome shotgun (WGS) entry which is preliminary data.</text>
</comment>